<proteinExistence type="predicted"/>
<name>A0A7S7YCI2_9CAUD</name>
<evidence type="ECO:0000313" key="1">
    <source>
        <dbReference type="EMBL" id="QPB10447.1"/>
    </source>
</evidence>
<reference evidence="1" key="1">
    <citation type="submission" date="2020-10" db="EMBL/GenBank/DDBJ databases">
        <authorList>
            <person name="Ni P."/>
        </authorList>
    </citation>
    <scope>NUCLEOTIDE SEQUENCE</scope>
</reference>
<protein>
    <submittedName>
        <fullName evidence="1">Uncharacterized protein</fullName>
    </submittedName>
</protein>
<accession>A0A7S7YCI2</accession>
<organism evidence="1 2">
    <name type="scientific">Pseudomonas phage PN09</name>
    <dbReference type="NCBI Taxonomy" id="2782564"/>
    <lineage>
        <taxon>Viruses</taxon>
        <taxon>Duplodnaviria</taxon>
        <taxon>Heunggongvirae</taxon>
        <taxon>Uroviricota</taxon>
        <taxon>Caudoviricetes</taxon>
        <taxon>Vandenendeviridae</taxon>
        <taxon>Gorskivirinae</taxon>
        <taxon>Otagovirus</taxon>
        <taxon>Otagovirus PN09</taxon>
    </lineage>
</organism>
<dbReference type="EMBL" id="MW175491">
    <property type="protein sequence ID" value="QPB10447.1"/>
    <property type="molecule type" value="Genomic_DNA"/>
</dbReference>
<keyword evidence="2" id="KW-1185">Reference proteome</keyword>
<gene>
    <name evidence="1" type="ORF">PN09_026</name>
</gene>
<dbReference type="Proteomes" id="UP000605974">
    <property type="component" value="Segment"/>
</dbReference>
<sequence>MLELIGLGFVCYGVYVLCKKADKKGKRFF</sequence>
<evidence type="ECO:0000313" key="2">
    <source>
        <dbReference type="Proteomes" id="UP000605974"/>
    </source>
</evidence>